<dbReference type="InterPro" id="IPR000905">
    <property type="entry name" value="Gcp-like_dom"/>
</dbReference>
<evidence type="ECO:0000259" key="7">
    <source>
        <dbReference type="Pfam" id="PF00814"/>
    </source>
</evidence>
<keyword evidence="9" id="KW-1185">Reference proteome</keyword>
<dbReference type="CDD" id="cd24032">
    <property type="entry name" value="ASKHA_NBD_TsaB"/>
    <property type="match status" value="1"/>
</dbReference>
<comment type="subcellular location">
    <subcellularLocation>
        <location evidence="1">Cytoplasm</location>
    </subcellularLocation>
</comment>
<dbReference type="InterPro" id="IPR043129">
    <property type="entry name" value="ATPase_NBD"/>
</dbReference>
<dbReference type="PANTHER" id="PTHR11735:SF11">
    <property type="entry name" value="TRNA THREONYLCARBAMOYLADENOSINE BIOSYNTHESIS PROTEIN TSAB"/>
    <property type="match status" value="1"/>
</dbReference>
<name>A0A7D4TFY6_9GAMM</name>
<accession>A0A7D4TFY6</accession>
<evidence type="ECO:0000256" key="3">
    <source>
        <dbReference type="ARBA" id="ARBA00019012"/>
    </source>
</evidence>
<dbReference type="RefSeq" id="WP_173285107.1">
    <property type="nucleotide sequence ID" value="NZ_CP054020.1"/>
</dbReference>
<evidence type="ECO:0000256" key="2">
    <source>
        <dbReference type="ARBA" id="ARBA00010493"/>
    </source>
</evidence>
<reference evidence="8 9" key="1">
    <citation type="submission" date="2020-05" db="EMBL/GenBank/DDBJ databases">
        <title>Thiomicrorhabdus sediminis sp.nov. and Thiomicrorhabdus xiamenensis sp.nov., novel sulfur-oxidizing bacteria isolated from coastal sediment.</title>
        <authorList>
            <person name="Liu X."/>
        </authorList>
    </citation>
    <scope>NUCLEOTIDE SEQUENCE [LARGE SCALE GENOMIC DNA]</scope>
    <source>
        <strain evidence="8 9">G2</strain>
    </source>
</reference>
<keyword evidence="4" id="KW-0963">Cytoplasm</keyword>
<comment type="similarity">
    <text evidence="2">Belongs to the KAE1 / TsaD family. TsaB subfamily.</text>
</comment>
<dbReference type="Gene3D" id="3.30.420.40">
    <property type="match status" value="2"/>
</dbReference>
<dbReference type="GO" id="GO:0005829">
    <property type="term" value="C:cytosol"/>
    <property type="evidence" value="ECO:0007669"/>
    <property type="project" value="TreeGrafter"/>
</dbReference>
<protein>
    <recommendedName>
        <fullName evidence="3">tRNA threonylcarbamoyladenosine biosynthesis protein TsaB</fullName>
    </recommendedName>
    <alternativeName>
        <fullName evidence="6">t(6)A37 threonylcarbamoyladenosine biosynthesis protein TsaB</fullName>
    </alternativeName>
</protein>
<dbReference type="GO" id="GO:0002949">
    <property type="term" value="P:tRNA threonylcarbamoyladenosine modification"/>
    <property type="evidence" value="ECO:0007669"/>
    <property type="project" value="InterPro"/>
</dbReference>
<dbReference type="GO" id="GO:0016740">
    <property type="term" value="F:transferase activity"/>
    <property type="evidence" value="ECO:0007669"/>
    <property type="project" value="UniProtKB-KW"/>
</dbReference>
<gene>
    <name evidence="8" type="primary">tsaB</name>
    <name evidence="8" type="ORF">HQN79_06345</name>
</gene>
<proteinExistence type="inferred from homology"/>
<keyword evidence="5" id="KW-0819">tRNA processing</keyword>
<evidence type="ECO:0000256" key="5">
    <source>
        <dbReference type="ARBA" id="ARBA00022694"/>
    </source>
</evidence>
<dbReference type="KEGG" id="txa:HQN79_06345"/>
<dbReference type="SUPFAM" id="SSF53067">
    <property type="entry name" value="Actin-like ATPase domain"/>
    <property type="match status" value="2"/>
</dbReference>
<evidence type="ECO:0000313" key="8">
    <source>
        <dbReference type="EMBL" id="QKI89208.1"/>
    </source>
</evidence>
<evidence type="ECO:0000256" key="1">
    <source>
        <dbReference type="ARBA" id="ARBA00004496"/>
    </source>
</evidence>
<sequence>MSNTQKTILAIDTSTVACSVALRHAEEAYAIHEMTPQKHAHRVLPMIDELLQQAGIHGDSVDLIAFGEGPGAFTGVRIAAGVTQGLALGWNSDFVAISSLEAMAYQSVLFESRQKPLQWCALMDARMNEIYLQKGLYDPAAETPWQAEQAVLVSPLEVVERLALLQSQAQEKEHGFLIFGDITREYPEIADNDAYREVQPNAMAMLNLAEIYLSRKQSLQQGLPVPLYLRNQVAETIQERQAKQLLKAQDAK</sequence>
<dbReference type="AlphaFoldDB" id="A0A7D4TFY6"/>
<evidence type="ECO:0000313" key="9">
    <source>
        <dbReference type="Proteomes" id="UP000504724"/>
    </source>
</evidence>
<dbReference type="PANTHER" id="PTHR11735">
    <property type="entry name" value="TRNA N6-ADENOSINE THREONYLCARBAMOYLTRANSFERASE"/>
    <property type="match status" value="1"/>
</dbReference>
<feature type="domain" description="Gcp-like" evidence="7">
    <location>
        <begin position="34"/>
        <end position="189"/>
    </location>
</feature>
<evidence type="ECO:0000256" key="4">
    <source>
        <dbReference type="ARBA" id="ARBA00022490"/>
    </source>
</evidence>
<dbReference type="NCBIfam" id="TIGR03725">
    <property type="entry name" value="T6A_YeaZ"/>
    <property type="match status" value="1"/>
</dbReference>
<dbReference type="Pfam" id="PF00814">
    <property type="entry name" value="TsaD"/>
    <property type="match status" value="1"/>
</dbReference>
<evidence type="ECO:0000256" key="6">
    <source>
        <dbReference type="ARBA" id="ARBA00032446"/>
    </source>
</evidence>
<dbReference type="InterPro" id="IPR022496">
    <property type="entry name" value="T6A_TsaB"/>
</dbReference>
<organism evidence="8 9">
    <name type="scientific">Thiomicrorhabdus xiamenensis</name>
    <dbReference type="NCBI Taxonomy" id="2739063"/>
    <lineage>
        <taxon>Bacteria</taxon>
        <taxon>Pseudomonadati</taxon>
        <taxon>Pseudomonadota</taxon>
        <taxon>Gammaproteobacteria</taxon>
        <taxon>Thiotrichales</taxon>
        <taxon>Piscirickettsiaceae</taxon>
        <taxon>Thiomicrorhabdus</taxon>
    </lineage>
</organism>
<dbReference type="FunFam" id="3.30.420.40:FF:000097">
    <property type="entry name" value="tRNA threonylcarbamoyladenosine biosynthesis protein TsaB"/>
    <property type="match status" value="1"/>
</dbReference>
<dbReference type="EMBL" id="CP054020">
    <property type="protein sequence ID" value="QKI89208.1"/>
    <property type="molecule type" value="Genomic_DNA"/>
</dbReference>
<keyword evidence="8" id="KW-0808">Transferase</keyword>
<dbReference type="Proteomes" id="UP000504724">
    <property type="component" value="Chromosome"/>
</dbReference>